<feature type="compositionally biased region" description="Polar residues" evidence="1">
    <location>
        <begin position="52"/>
        <end position="69"/>
    </location>
</feature>
<evidence type="ECO:0000313" key="2">
    <source>
        <dbReference type="EMBL" id="GBM15669.1"/>
    </source>
</evidence>
<sequence length="166" mass="18427">MSTFDFPRGAYSTARISINFVIHPISLGLAMDQNRFQTVVDQGDCRPGWQVKFSSGQSRHPQSTVSNSDLPRHLPTGKPSTALEADAEGIVGGRGCWQFFSSWELRATYSEGHLDQEEQLAYRLTGPYGSAMGSWAEYQALIAEMEETAGYSKTIQIKFKAILQVQ</sequence>
<proteinExistence type="predicted"/>
<dbReference type="AlphaFoldDB" id="A0A4Y2DHH6"/>
<gene>
    <name evidence="2" type="ORF">AVEN_14757_1</name>
</gene>
<comment type="caution">
    <text evidence="2">The sequence shown here is derived from an EMBL/GenBank/DDBJ whole genome shotgun (WGS) entry which is preliminary data.</text>
</comment>
<accession>A0A4Y2DHH6</accession>
<name>A0A4Y2DHH6_ARAVE</name>
<reference evidence="2 3" key="1">
    <citation type="journal article" date="2019" name="Sci. Rep.">
        <title>Orb-weaving spider Araneus ventricosus genome elucidates the spidroin gene catalogue.</title>
        <authorList>
            <person name="Kono N."/>
            <person name="Nakamura H."/>
            <person name="Ohtoshi R."/>
            <person name="Moran D.A.P."/>
            <person name="Shinohara A."/>
            <person name="Yoshida Y."/>
            <person name="Fujiwara M."/>
            <person name="Mori M."/>
            <person name="Tomita M."/>
            <person name="Arakawa K."/>
        </authorList>
    </citation>
    <scope>NUCLEOTIDE SEQUENCE [LARGE SCALE GENOMIC DNA]</scope>
</reference>
<protein>
    <submittedName>
        <fullName evidence="2">Uncharacterized protein</fullName>
    </submittedName>
</protein>
<keyword evidence="3" id="KW-1185">Reference proteome</keyword>
<organism evidence="2 3">
    <name type="scientific">Araneus ventricosus</name>
    <name type="common">Orbweaver spider</name>
    <name type="synonym">Epeira ventricosa</name>
    <dbReference type="NCBI Taxonomy" id="182803"/>
    <lineage>
        <taxon>Eukaryota</taxon>
        <taxon>Metazoa</taxon>
        <taxon>Ecdysozoa</taxon>
        <taxon>Arthropoda</taxon>
        <taxon>Chelicerata</taxon>
        <taxon>Arachnida</taxon>
        <taxon>Araneae</taxon>
        <taxon>Araneomorphae</taxon>
        <taxon>Entelegynae</taxon>
        <taxon>Araneoidea</taxon>
        <taxon>Araneidae</taxon>
        <taxon>Araneus</taxon>
    </lineage>
</organism>
<dbReference type="EMBL" id="BGPR01089531">
    <property type="protein sequence ID" value="GBM15669.1"/>
    <property type="molecule type" value="Genomic_DNA"/>
</dbReference>
<evidence type="ECO:0000256" key="1">
    <source>
        <dbReference type="SAM" id="MobiDB-lite"/>
    </source>
</evidence>
<evidence type="ECO:0000313" key="3">
    <source>
        <dbReference type="Proteomes" id="UP000499080"/>
    </source>
</evidence>
<feature type="region of interest" description="Disordered" evidence="1">
    <location>
        <begin position="52"/>
        <end position="78"/>
    </location>
</feature>
<dbReference type="Proteomes" id="UP000499080">
    <property type="component" value="Unassembled WGS sequence"/>
</dbReference>